<gene>
    <name evidence="8" type="ORF">QBC34DRAFT_428216</name>
</gene>
<evidence type="ECO:0000313" key="8">
    <source>
        <dbReference type="EMBL" id="KAK4446399.1"/>
    </source>
</evidence>
<dbReference type="PROSITE" id="PS50039">
    <property type="entry name" value="FORK_HEAD_3"/>
    <property type="match status" value="1"/>
</dbReference>
<dbReference type="AlphaFoldDB" id="A0AAV9GE57"/>
<proteinExistence type="predicted"/>
<keyword evidence="1" id="KW-0805">Transcription regulation</keyword>
<feature type="compositionally biased region" description="Polar residues" evidence="6">
    <location>
        <begin position="199"/>
        <end position="209"/>
    </location>
</feature>
<feature type="DNA-binding region" description="Fork-head" evidence="5">
    <location>
        <begin position="222"/>
        <end position="342"/>
    </location>
</feature>
<evidence type="ECO:0000256" key="2">
    <source>
        <dbReference type="ARBA" id="ARBA00023125"/>
    </source>
</evidence>
<dbReference type="Proteomes" id="UP001321760">
    <property type="component" value="Unassembled WGS sequence"/>
</dbReference>
<dbReference type="InterPro" id="IPR001766">
    <property type="entry name" value="Fork_head_dom"/>
</dbReference>
<dbReference type="InterPro" id="IPR036388">
    <property type="entry name" value="WH-like_DNA-bd_sf"/>
</dbReference>
<protein>
    <recommendedName>
        <fullName evidence="7">Fork-head domain-containing protein</fullName>
    </recommendedName>
</protein>
<reference evidence="8" key="2">
    <citation type="submission" date="2023-05" db="EMBL/GenBank/DDBJ databases">
        <authorList>
            <consortium name="Lawrence Berkeley National Laboratory"/>
            <person name="Steindorff A."/>
            <person name="Hensen N."/>
            <person name="Bonometti L."/>
            <person name="Westerberg I."/>
            <person name="Brannstrom I.O."/>
            <person name="Guillou S."/>
            <person name="Cros-Aarteil S."/>
            <person name="Calhoun S."/>
            <person name="Haridas S."/>
            <person name="Kuo A."/>
            <person name="Mondo S."/>
            <person name="Pangilinan J."/>
            <person name="Riley R."/>
            <person name="Labutti K."/>
            <person name="Andreopoulos B."/>
            <person name="Lipzen A."/>
            <person name="Chen C."/>
            <person name="Yanf M."/>
            <person name="Daum C."/>
            <person name="Ng V."/>
            <person name="Clum A."/>
            <person name="Ohm R."/>
            <person name="Martin F."/>
            <person name="Silar P."/>
            <person name="Natvig D."/>
            <person name="Lalanne C."/>
            <person name="Gautier V."/>
            <person name="Ament-Velasquez S.L."/>
            <person name="Kruys A."/>
            <person name="Hutchinson M.I."/>
            <person name="Powell A.J."/>
            <person name="Barry K."/>
            <person name="Miller A.N."/>
            <person name="Grigoriev I.V."/>
            <person name="Debuchy R."/>
            <person name="Gladieux P."/>
            <person name="Thoren M.H."/>
            <person name="Johannesson H."/>
        </authorList>
    </citation>
    <scope>NUCLEOTIDE SEQUENCE</scope>
    <source>
        <strain evidence="8">PSN243</strain>
    </source>
</reference>
<evidence type="ECO:0000259" key="7">
    <source>
        <dbReference type="PROSITE" id="PS50039"/>
    </source>
</evidence>
<name>A0AAV9GE57_9PEZI</name>
<evidence type="ECO:0000313" key="9">
    <source>
        <dbReference type="Proteomes" id="UP001321760"/>
    </source>
</evidence>
<dbReference type="PROSITE" id="PS00658">
    <property type="entry name" value="FORK_HEAD_2"/>
    <property type="match status" value="1"/>
</dbReference>
<keyword evidence="9" id="KW-1185">Reference proteome</keyword>
<dbReference type="SMART" id="SM00339">
    <property type="entry name" value="FH"/>
    <property type="match status" value="1"/>
</dbReference>
<dbReference type="Gene3D" id="1.10.10.10">
    <property type="entry name" value="Winged helix-like DNA-binding domain superfamily/Winged helix DNA-binding domain"/>
    <property type="match status" value="1"/>
</dbReference>
<keyword evidence="3" id="KW-0804">Transcription</keyword>
<evidence type="ECO:0000256" key="3">
    <source>
        <dbReference type="ARBA" id="ARBA00023163"/>
    </source>
</evidence>
<dbReference type="InterPro" id="IPR045912">
    <property type="entry name" value="FOXJ2/3-like"/>
</dbReference>
<dbReference type="InterPro" id="IPR030456">
    <property type="entry name" value="TF_fork_head_CS_2"/>
</dbReference>
<keyword evidence="4 5" id="KW-0539">Nucleus</keyword>
<dbReference type="Pfam" id="PF00250">
    <property type="entry name" value="Forkhead"/>
    <property type="match status" value="1"/>
</dbReference>
<feature type="compositionally biased region" description="Polar residues" evidence="6">
    <location>
        <begin position="9"/>
        <end position="20"/>
    </location>
</feature>
<comment type="subcellular location">
    <subcellularLocation>
        <location evidence="5">Nucleus</location>
    </subcellularLocation>
</comment>
<feature type="region of interest" description="Disordered" evidence="6">
    <location>
        <begin position="193"/>
        <end position="223"/>
    </location>
</feature>
<dbReference type="GO" id="GO:0000978">
    <property type="term" value="F:RNA polymerase II cis-regulatory region sequence-specific DNA binding"/>
    <property type="evidence" value="ECO:0007669"/>
    <property type="project" value="TreeGrafter"/>
</dbReference>
<accession>A0AAV9GE57</accession>
<dbReference type="SUPFAM" id="SSF46785">
    <property type="entry name" value="Winged helix' DNA-binding domain"/>
    <property type="match status" value="1"/>
</dbReference>
<dbReference type="InterPro" id="IPR036390">
    <property type="entry name" value="WH_DNA-bd_sf"/>
</dbReference>
<evidence type="ECO:0000256" key="6">
    <source>
        <dbReference type="SAM" id="MobiDB-lite"/>
    </source>
</evidence>
<keyword evidence="2 5" id="KW-0238">DNA-binding</keyword>
<evidence type="ECO:0000256" key="4">
    <source>
        <dbReference type="ARBA" id="ARBA00023242"/>
    </source>
</evidence>
<dbReference type="GO" id="GO:0005634">
    <property type="term" value="C:nucleus"/>
    <property type="evidence" value="ECO:0007669"/>
    <property type="project" value="UniProtKB-SubCell"/>
</dbReference>
<reference evidence="8" key="1">
    <citation type="journal article" date="2023" name="Mol. Phylogenet. Evol.">
        <title>Genome-scale phylogeny and comparative genomics of the fungal order Sordariales.</title>
        <authorList>
            <person name="Hensen N."/>
            <person name="Bonometti L."/>
            <person name="Westerberg I."/>
            <person name="Brannstrom I.O."/>
            <person name="Guillou S."/>
            <person name="Cros-Aarteil S."/>
            <person name="Calhoun S."/>
            <person name="Haridas S."/>
            <person name="Kuo A."/>
            <person name="Mondo S."/>
            <person name="Pangilinan J."/>
            <person name="Riley R."/>
            <person name="LaButti K."/>
            <person name="Andreopoulos B."/>
            <person name="Lipzen A."/>
            <person name="Chen C."/>
            <person name="Yan M."/>
            <person name="Daum C."/>
            <person name="Ng V."/>
            <person name="Clum A."/>
            <person name="Steindorff A."/>
            <person name="Ohm R.A."/>
            <person name="Martin F."/>
            <person name="Silar P."/>
            <person name="Natvig D.O."/>
            <person name="Lalanne C."/>
            <person name="Gautier V."/>
            <person name="Ament-Velasquez S.L."/>
            <person name="Kruys A."/>
            <person name="Hutchinson M.I."/>
            <person name="Powell A.J."/>
            <person name="Barry K."/>
            <person name="Miller A.N."/>
            <person name="Grigoriev I.V."/>
            <person name="Debuchy R."/>
            <person name="Gladieux P."/>
            <person name="Hiltunen Thoren M."/>
            <person name="Johannesson H."/>
        </authorList>
    </citation>
    <scope>NUCLEOTIDE SEQUENCE</scope>
    <source>
        <strain evidence="8">PSN243</strain>
    </source>
</reference>
<dbReference type="PANTHER" id="PTHR46078">
    <property type="entry name" value="FORKHEAD BOX PROTEIN J2 FAMILY MEMBER"/>
    <property type="match status" value="1"/>
</dbReference>
<organism evidence="8 9">
    <name type="scientific">Podospora aff. communis PSN243</name>
    <dbReference type="NCBI Taxonomy" id="3040156"/>
    <lineage>
        <taxon>Eukaryota</taxon>
        <taxon>Fungi</taxon>
        <taxon>Dikarya</taxon>
        <taxon>Ascomycota</taxon>
        <taxon>Pezizomycotina</taxon>
        <taxon>Sordariomycetes</taxon>
        <taxon>Sordariomycetidae</taxon>
        <taxon>Sordariales</taxon>
        <taxon>Podosporaceae</taxon>
        <taxon>Podospora</taxon>
    </lineage>
</organism>
<feature type="region of interest" description="Disordered" evidence="6">
    <location>
        <begin position="1"/>
        <end position="22"/>
    </location>
</feature>
<dbReference type="PANTHER" id="PTHR46078:SF2">
    <property type="entry name" value="FORK-HEAD DOMAIN-CONTAINING PROTEIN"/>
    <property type="match status" value="1"/>
</dbReference>
<dbReference type="EMBL" id="MU865957">
    <property type="protein sequence ID" value="KAK4446399.1"/>
    <property type="molecule type" value="Genomic_DNA"/>
</dbReference>
<feature type="domain" description="Fork-head" evidence="7">
    <location>
        <begin position="222"/>
        <end position="342"/>
    </location>
</feature>
<comment type="caution">
    <text evidence="8">The sequence shown here is derived from an EMBL/GenBank/DDBJ whole genome shotgun (WGS) entry which is preliminary data.</text>
</comment>
<evidence type="ECO:0000256" key="5">
    <source>
        <dbReference type="PROSITE-ProRule" id="PRU00089"/>
    </source>
</evidence>
<feature type="compositionally biased region" description="Basic residues" evidence="6">
    <location>
        <begin position="337"/>
        <end position="354"/>
    </location>
</feature>
<feature type="region of interest" description="Disordered" evidence="6">
    <location>
        <begin position="333"/>
        <end position="418"/>
    </location>
</feature>
<evidence type="ECO:0000256" key="1">
    <source>
        <dbReference type="ARBA" id="ARBA00023015"/>
    </source>
</evidence>
<sequence length="560" mass="60614">MEPEYSMSVDPTPQTTSYPTNPDYYACQEGPQYDMAAESQQASFEHYALHNSPAGAIFPSQVCSNHSSPRSSWGSPDQFRSLKWEPANSNISYLPSATSYPTSGGYAHSRSFDGSESSFHLQQDGHFGVYQTAPYPMTTPDGLPAGSELARPLSACSSSLGGLKGETDLASPAVKSEAEDDMLSGSQYPAEISRYRCPSPQSSTVDSPTSGGGTPGNVSSSKQDEPYAQLIYRAFMSTPRHAMTLQDLYQWFRENTDKGKSDTKGWQNSIRHNLSMNAAFTKRERRHSGAFITDDIDGSGRICLTSDAAVSENKNAKSTEWYLEPSYEHGVLSTTRFRSKNTPRHGSRHKSGYHRGRDSHSKMGCLPGSPSAGHGGSKKGSHSHGQMGSGGNGSRLRSSRHHAHANNTSSPMHGLTQHYNPSMAAAHHQLHVGHHPLTSMIGDVAAYGATATAYMDYSTHPTMYADYPHPHTHAHGSESGVDEPMTPEPSYNDGLLLPDLHRVAAPSSSNGSYDFDAGYPYPHPVTATAAGGAGVGVYDEMMDRYDVWPEDAAAAYHPQY</sequence>
<dbReference type="GO" id="GO:0000981">
    <property type="term" value="F:DNA-binding transcription factor activity, RNA polymerase II-specific"/>
    <property type="evidence" value="ECO:0007669"/>
    <property type="project" value="TreeGrafter"/>
</dbReference>